<reference evidence="1" key="2">
    <citation type="journal article" date="2020" name="Nat. Commun.">
        <title>Large-scale genome sequencing of mycorrhizal fungi provides insights into the early evolution of symbiotic traits.</title>
        <authorList>
            <person name="Miyauchi S."/>
            <person name="Kiss E."/>
            <person name="Kuo A."/>
            <person name="Drula E."/>
            <person name="Kohler A."/>
            <person name="Sanchez-Garcia M."/>
            <person name="Morin E."/>
            <person name="Andreopoulos B."/>
            <person name="Barry K.W."/>
            <person name="Bonito G."/>
            <person name="Buee M."/>
            <person name="Carver A."/>
            <person name="Chen C."/>
            <person name="Cichocki N."/>
            <person name="Clum A."/>
            <person name="Culley D."/>
            <person name="Crous P.W."/>
            <person name="Fauchery L."/>
            <person name="Girlanda M."/>
            <person name="Hayes R.D."/>
            <person name="Keri Z."/>
            <person name="LaButti K."/>
            <person name="Lipzen A."/>
            <person name="Lombard V."/>
            <person name="Magnuson J."/>
            <person name="Maillard F."/>
            <person name="Murat C."/>
            <person name="Nolan M."/>
            <person name="Ohm R.A."/>
            <person name="Pangilinan J."/>
            <person name="Pereira M.F."/>
            <person name="Perotto S."/>
            <person name="Peter M."/>
            <person name="Pfister S."/>
            <person name="Riley R."/>
            <person name="Sitrit Y."/>
            <person name="Stielow J.B."/>
            <person name="Szollosi G."/>
            <person name="Zifcakova L."/>
            <person name="Stursova M."/>
            <person name="Spatafora J.W."/>
            <person name="Tedersoo L."/>
            <person name="Vaario L.M."/>
            <person name="Yamada A."/>
            <person name="Yan M."/>
            <person name="Wang P."/>
            <person name="Xu J."/>
            <person name="Bruns T."/>
            <person name="Baldrian P."/>
            <person name="Vilgalys R."/>
            <person name="Dunand C."/>
            <person name="Henrissat B."/>
            <person name="Grigoriev I.V."/>
            <person name="Hibbett D."/>
            <person name="Nagy L.G."/>
            <person name="Martin F.M."/>
        </authorList>
    </citation>
    <scope>NUCLEOTIDE SEQUENCE</scope>
    <source>
        <strain evidence="1">P2</strain>
    </source>
</reference>
<dbReference type="EMBL" id="MU118025">
    <property type="protein sequence ID" value="KAF9647844.1"/>
    <property type="molecule type" value="Genomic_DNA"/>
</dbReference>
<organism evidence="1 2">
    <name type="scientific">Thelephora ganbajun</name>
    <name type="common">Ganba fungus</name>
    <dbReference type="NCBI Taxonomy" id="370292"/>
    <lineage>
        <taxon>Eukaryota</taxon>
        <taxon>Fungi</taxon>
        <taxon>Dikarya</taxon>
        <taxon>Basidiomycota</taxon>
        <taxon>Agaricomycotina</taxon>
        <taxon>Agaricomycetes</taxon>
        <taxon>Thelephorales</taxon>
        <taxon>Thelephoraceae</taxon>
        <taxon>Thelephora</taxon>
    </lineage>
</organism>
<gene>
    <name evidence="1" type="ORF">BDM02DRAFT_3156000</name>
</gene>
<sequence length="472" mass="51688">MQVTVSFLPVKLSLVRIPRARLHKFYHPLLRQILSPKHTFLNVTCNELELSILAESQVLEDFESVAENDRKKRSRSPSRDSDSSQDSRSLSPPIIEDWDCVEVCHESWNVLQIDSHSDGIDKSGARVHELSAPLAEAGISILYLSSYLCDFILVKSTRVQEVINLMVGAGFDLYPSADGRLMSSSPLPTPTSPEDDTTSTFDLDFHSSATSTVITRSRTSSRHHSPKVTELESSTSPGQPSPSFGTSTSFEDTEVTVLDPDLTCVGLSEDSADVWALKIVKLVAFPDLILDRSRSSSRKNSVAKDAAPTVGSTGIPTPDSSEDEADDKPVSKKNKAFASSCVTPMTFVAPTRKQTSSSTRDGVSFFSFTRTEEGSSLTTDVSIVSSLFPPNERHMLICTGDLSEGEEDPDCDCSSPQLTGPLKCLQIDLRKFGLEKHGLVNRYSQVLEENGINHMYSSTFKTANLLVRPSLV</sequence>
<comment type="caution">
    <text evidence="1">The sequence shown here is derived from an EMBL/GenBank/DDBJ whole genome shotgun (WGS) entry which is preliminary data.</text>
</comment>
<name>A0ACB6ZE37_THEGA</name>
<keyword evidence="2" id="KW-1185">Reference proteome</keyword>
<evidence type="ECO:0000313" key="2">
    <source>
        <dbReference type="Proteomes" id="UP000886501"/>
    </source>
</evidence>
<dbReference type="Proteomes" id="UP000886501">
    <property type="component" value="Unassembled WGS sequence"/>
</dbReference>
<proteinExistence type="predicted"/>
<reference evidence="1" key="1">
    <citation type="submission" date="2019-10" db="EMBL/GenBank/DDBJ databases">
        <authorList>
            <consortium name="DOE Joint Genome Institute"/>
            <person name="Kuo A."/>
            <person name="Miyauchi S."/>
            <person name="Kiss E."/>
            <person name="Drula E."/>
            <person name="Kohler A."/>
            <person name="Sanchez-Garcia M."/>
            <person name="Andreopoulos B."/>
            <person name="Barry K.W."/>
            <person name="Bonito G."/>
            <person name="Buee M."/>
            <person name="Carver A."/>
            <person name="Chen C."/>
            <person name="Cichocki N."/>
            <person name="Clum A."/>
            <person name="Culley D."/>
            <person name="Crous P.W."/>
            <person name="Fauchery L."/>
            <person name="Girlanda M."/>
            <person name="Hayes R."/>
            <person name="Keri Z."/>
            <person name="Labutti K."/>
            <person name="Lipzen A."/>
            <person name="Lombard V."/>
            <person name="Magnuson J."/>
            <person name="Maillard F."/>
            <person name="Morin E."/>
            <person name="Murat C."/>
            <person name="Nolan M."/>
            <person name="Ohm R."/>
            <person name="Pangilinan J."/>
            <person name="Pereira M."/>
            <person name="Perotto S."/>
            <person name="Peter M."/>
            <person name="Riley R."/>
            <person name="Sitrit Y."/>
            <person name="Stielow B."/>
            <person name="Szollosi G."/>
            <person name="Zifcakova L."/>
            <person name="Stursova M."/>
            <person name="Spatafora J.W."/>
            <person name="Tedersoo L."/>
            <person name="Vaario L.-M."/>
            <person name="Yamada A."/>
            <person name="Yan M."/>
            <person name="Wang P."/>
            <person name="Xu J."/>
            <person name="Bruns T."/>
            <person name="Baldrian P."/>
            <person name="Vilgalys R."/>
            <person name="Henrissat B."/>
            <person name="Grigoriev I.V."/>
            <person name="Hibbett D."/>
            <person name="Nagy L.G."/>
            <person name="Martin F.M."/>
        </authorList>
    </citation>
    <scope>NUCLEOTIDE SEQUENCE</scope>
    <source>
        <strain evidence="1">P2</strain>
    </source>
</reference>
<evidence type="ECO:0000313" key="1">
    <source>
        <dbReference type="EMBL" id="KAF9647844.1"/>
    </source>
</evidence>
<protein>
    <submittedName>
        <fullName evidence="1">Uncharacterized protein</fullName>
    </submittedName>
</protein>
<accession>A0ACB6ZE37</accession>